<comment type="catalytic activity">
    <reaction evidence="14 15">
        <text>L-aspartate 4-semialdehyde + phosphate + NADP(+) = 4-phospho-L-aspartate + NADPH + H(+)</text>
        <dbReference type="Rhea" id="RHEA:24284"/>
        <dbReference type="ChEBI" id="CHEBI:15378"/>
        <dbReference type="ChEBI" id="CHEBI:43474"/>
        <dbReference type="ChEBI" id="CHEBI:57535"/>
        <dbReference type="ChEBI" id="CHEBI:57783"/>
        <dbReference type="ChEBI" id="CHEBI:58349"/>
        <dbReference type="ChEBI" id="CHEBI:537519"/>
        <dbReference type="EC" id="1.2.1.11"/>
    </reaction>
</comment>
<protein>
    <recommendedName>
        <fullName evidence="6 15">Aspartate-semialdehyde dehydrogenase</fullName>
        <shortName evidence="15">ASA dehydrogenase</shortName>
        <shortName evidence="15">ASADH</shortName>
        <ecNumber evidence="6 15">1.2.1.11</ecNumber>
    </recommendedName>
    <alternativeName>
        <fullName evidence="15">Aspartate-beta-semialdehyde dehydrogenase</fullName>
    </alternativeName>
</protein>
<dbReference type="CDD" id="cd02316">
    <property type="entry name" value="VcASADH2_like_N"/>
    <property type="match status" value="1"/>
</dbReference>
<gene>
    <name evidence="15" type="primary">asd</name>
    <name evidence="18" type="ORF">MNODULE_01070</name>
</gene>
<evidence type="ECO:0000256" key="11">
    <source>
        <dbReference type="ARBA" id="ARBA00023002"/>
    </source>
</evidence>
<dbReference type="GO" id="GO:0071266">
    <property type="term" value="P:'de novo' L-methionine biosynthetic process"/>
    <property type="evidence" value="ECO:0007669"/>
    <property type="project" value="UniProtKB-UniRule"/>
</dbReference>
<dbReference type="UniPathway" id="UPA00034">
    <property type="reaction ID" value="UER00016"/>
</dbReference>
<evidence type="ECO:0000256" key="15">
    <source>
        <dbReference type="HAMAP-Rule" id="MF_02121"/>
    </source>
</evidence>
<feature type="binding site" evidence="15">
    <location>
        <begin position="45"/>
        <end position="46"/>
    </location>
    <ligand>
        <name>NADP(+)</name>
        <dbReference type="ChEBI" id="CHEBI:58349"/>
    </ligand>
</feature>
<dbReference type="InterPro" id="IPR012280">
    <property type="entry name" value="Semialdhyde_DH_dimer_dom"/>
</dbReference>
<organism evidence="18 19">
    <name type="scientific">Candidatus Manganitrophus noduliformans</name>
    <dbReference type="NCBI Taxonomy" id="2606439"/>
    <lineage>
        <taxon>Bacteria</taxon>
        <taxon>Pseudomonadati</taxon>
        <taxon>Nitrospirota</taxon>
        <taxon>Nitrospiria</taxon>
        <taxon>Candidatus Troglogloeales</taxon>
        <taxon>Candidatus Manganitrophaceae</taxon>
        <taxon>Candidatus Manganitrophus</taxon>
    </lineage>
</organism>
<evidence type="ECO:0000256" key="10">
    <source>
        <dbReference type="ARBA" id="ARBA00022915"/>
    </source>
</evidence>
<evidence type="ECO:0000256" key="13">
    <source>
        <dbReference type="ARBA" id="ARBA00023167"/>
    </source>
</evidence>
<dbReference type="Pfam" id="PF01118">
    <property type="entry name" value="Semialdhyde_dh"/>
    <property type="match status" value="1"/>
</dbReference>
<dbReference type="Proteomes" id="UP000534783">
    <property type="component" value="Unassembled WGS sequence"/>
</dbReference>
<comment type="pathway">
    <text evidence="3 15">Amino-acid biosynthesis; L-threonine biosynthesis; L-threonine from L-aspartate: step 2/5.</text>
</comment>
<dbReference type="GO" id="GO:0050661">
    <property type="term" value="F:NADP binding"/>
    <property type="evidence" value="ECO:0007669"/>
    <property type="project" value="UniProtKB-UniRule"/>
</dbReference>
<feature type="binding site" evidence="15">
    <location>
        <position position="240"/>
    </location>
    <ligand>
        <name>substrate</name>
    </ligand>
</feature>
<dbReference type="PANTHER" id="PTHR46278">
    <property type="entry name" value="DEHYDROGENASE, PUTATIVE-RELATED"/>
    <property type="match status" value="1"/>
</dbReference>
<dbReference type="InterPro" id="IPR005986">
    <property type="entry name" value="Asp_semialdehyde_DH_beta"/>
</dbReference>
<evidence type="ECO:0000256" key="9">
    <source>
        <dbReference type="ARBA" id="ARBA00022857"/>
    </source>
</evidence>
<dbReference type="PIRSF" id="PIRSF000148">
    <property type="entry name" value="ASA_dh"/>
    <property type="match status" value="1"/>
</dbReference>
<keyword evidence="13 15" id="KW-0486">Methionine biosynthesis</keyword>
<keyword evidence="9 15" id="KW-0521">NADP</keyword>
<comment type="pathway">
    <text evidence="2 15">Amino-acid biosynthesis; L-lysine biosynthesis via DAP pathway; (S)-tetrahydrodipicolinate from L-aspartate: step 2/4.</text>
</comment>
<accession>A0A7X6DLF2</accession>
<dbReference type="GO" id="GO:0009097">
    <property type="term" value="P:isoleucine biosynthetic process"/>
    <property type="evidence" value="ECO:0007669"/>
    <property type="project" value="UniProtKB-UniRule"/>
</dbReference>
<feature type="binding site" evidence="15">
    <location>
        <begin position="164"/>
        <end position="165"/>
    </location>
    <ligand>
        <name>NADP(+)</name>
        <dbReference type="ChEBI" id="CHEBI:58349"/>
    </ligand>
</feature>
<evidence type="ECO:0000256" key="8">
    <source>
        <dbReference type="ARBA" id="ARBA00022697"/>
    </source>
</evidence>
<dbReference type="SUPFAM" id="SSF51735">
    <property type="entry name" value="NAD(P)-binding Rossmann-fold domains"/>
    <property type="match status" value="1"/>
</dbReference>
<feature type="binding site" evidence="15">
    <location>
        <begin position="17"/>
        <end position="20"/>
    </location>
    <ligand>
        <name>NADP(+)</name>
        <dbReference type="ChEBI" id="CHEBI:58349"/>
    </ligand>
</feature>
<feature type="binding site" evidence="15">
    <location>
        <position position="105"/>
    </location>
    <ligand>
        <name>phosphate</name>
        <dbReference type="ChEBI" id="CHEBI:43474"/>
    </ligand>
</feature>
<dbReference type="HAMAP" id="MF_02121">
    <property type="entry name" value="ASADH"/>
    <property type="match status" value="1"/>
</dbReference>
<name>A0A7X6DLF2_9BACT</name>
<evidence type="ECO:0000256" key="4">
    <source>
        <dbReference type="ARBA" id="ARBA00010584"/>
    </source>
</evidence>
<dbReference type="Pfam" id="PF02774">
    <property type="entry name" value="Semialdhyde_dhC"/>
    <property type="match status" value="1"/>
</dbReference>
<comment type="caution">
    <text evidence="18">The sequence shown here is derived from an EMBL/GenBank/DDBJ whole genome shotgun (WGS) entry which is preliminary data.</text>
</comment>
<evidence type="ECO:0000256" key="12">
    <source>
        <dbReference type="ARBA" id="ARBA00023154"/>
    </source>
</evidence>
<dbReference type="GO" id="GO:0004073">
    <property type="term" value="F:aspartate-semialdehyde dehydrogenase activity"/>
    <property type="evidence" value="ECO:0007669"/>
    <property type="project" value="UniProtKB-UniRule"/>
</dbReference>
<dbReference type="AlphaFoldDB" id="A0A7X6DLF2"/>
<dbReference type="Gene3D" id="3.40.50.720">
    <property type="entry name" value="NAD(P)-binding Rossmann-like Domain"/>
    <property type="match status" value="1"/>
</dbReference>
<dbReference type="NCBIfam" id="TIGR01296">
    <property type="entry name" value="asd_B"/>
    <property type="match status" value="1"/>
</dbReference>
<dbReference type="GO" id="GO:0051287">
    <property type="term" value="F:NAD binding"/>
    <property type="evidence" value="ECO:0007669"/>
    <property type="project" value="InterPro"/>
</dbReference>
<evidence type="ECO:0000256" key="14">
    <source>
        <dbReference type="ARBA" id="ARBA00047891"/>
    </source>
</evidence>
<comment type="subunit">
    <text evidence="5 15">Homodimer.</text>
</comment>
<evidence type="ECO:0000259" key="17">
    <source>
        <dbReference type="SMART" id="SM00859"/>
    </source>
</evidence>
<dbReference type="UniPathway" id="UPA00051">
    <property type="reaction ID" value="UER00464"/>
</dbReference>
<dbReference type="EC" id="1.2.1.11" evidence="6 15"/>
<evidence type="ECO:0000256" key="6">
    <source>
        <dbReference type="ARBA" id="ARBA00013120"/>
    </source>
</evidence>
<evidence type="ECO:0000256" key="2">
    <source>
        <dbReference type="ARBA" id="ARBA00005076"/>
    </source>
</evidence>
<dbReference type="InterPro" id="IPR012080">
    <property type="entry name" value="Asp_semialdehyde_DH"/>
</dbReference>
<sequence length="338" mass="36929">MALQKKNAYHVAVMGATGVVGQEMVEILEERQFPVEALHLFASERSAGSTLTFRNKDIVVRKLSEEVFNGIDIVLGATGGDLSKKFSPHAVKAGAVVIDNSSAFRMEPAVPLVVPEVNGHTLANHRGIIANPNCSTAQLVMALKPLHDAARIKRVIVTTYQSVSGTGKEAMQELMEQTRALMNFQEVECKVYPQQIAFNCIVNWDADPETGYTEEETKIVNETKKIMGDDAIRITATTTRVPVFRAHCEAVNIETEKKLLPNEARALLSAFPGVVVMDDPGRKLYPTPLDAAGQDDVYVGRVREDRSVPNGLNLWVVGDNLRKGAALNAVQIAEALIR</sequence>
<feature type="active site" description="Proton acceptor" evidence="15 16">
    <location>
        <position position="247"/>
    </location>
</feature>
<dbReference type="GO" id="GO:0009088">
    <property type="term" value="P:threonine biosynthetic process"/>
    <property type="evidence" value="ECO:0007669"/>
    <property type="project" value="UniProtKB-UniRule"/>
</dbReference>
<keyword evidence="12 15" id="KW-0457">Lysine biosynthesis</keyword>
<comment type="pathway">
    <text evidence="1 15">Amino-acid biosynthesis; L-methionine biosynthesis via de novo pathway; L-homoserine from L-aspartate: step 2/3.</text>
</comment>
<dbReference type="Gene3D" id="3.30.360.10">
    <property type="entry name" value="Dihydrodipicolinate Reductase, domain 2"/>
    <property type="match status" value="1"/>
</dbReference>
<proteinExistence type="inferred from homology"/>
<evidence type="ECO:0000256" key="7">
    <source>
        <dbReference type="ARBA" id="ARBA00022605"/>
    </source>
</evidence>
<evidence type="ECO:0000256" key="5">
    <source>
        <dbReference type="ARBA" id="ARBA00011738"/>
    </source>
</evidence>
<dbReference type="SMART" id="SM00859">
    <property type="entry name" value="Semialdhyde_dh"/>
    <property type="match status" value="1"/>
</dbReference>
<keyword evidence="10 15" id="KW-0220">Diaminopimelate biosynthesis</keyword>
<feature type="binding site" evidence="15">
    <location>
        <position position="214"/>
    </location>
    <ligand>
        <name>substrate</name>
    </ligand>
</feature>
<keyword evidence="8 15" id="KW-0791">Threonine biosynthesis</keyword>
<evidence type="ECO:0000256" key="3">
    <source>
        <dbReference type="ARBA" id="ARBA00005097"/>
    </source>
</evidence>
<dbReference type="CDD" id="cd18131">
    <property type="entry name" value="ASADH_C_bac_euk_like"/>
    <property type="match status" value="1"/>
</dbReference>
<dbReference type="EMBL" id="VTOW01000001">
    <property type="protein sequence ID" value="NKE69344.1"/>
    <property type="molecule type" value="Genomic_DNA"/>
</dbReference>
<dbReference type="GO" id="GO:0046983">
    <property type="term" value="F:protein dimerization activity"/>
    <property type="evidence" value="ECO:0007669"/>
    <property type="project" value="InterPro"/>
</dbReference>
<dbReference type="NCBIfam" id="NF011456">
    <property type="entry name" value="PRK14874.1"/>
    <property type="match status" value="1"/>
</dbReference>
<evidence type="ECO:0000256" key="16">
    <source>
        <dbReference type="PIRSR" id="PIRSR000148-1"/>
    </source>
</evidence>
<dbReference type="RefSeq" id="WP_168057652.1">
    <property type="nucleotide sequence ID" value="NZ_VTOW01000001.1"/>
</dbReference>
<comment type="similarity">
    <text evidence="4 15">Belongs to the aspartate-semialdehyde dehydrogenase family.</text>
</comment>
<feature type="binding site" evidence="15">
    <location>
        <position position="320"/>
    </location>
    <ligand>
        <name>NADP(+)</name>
        <dbReference type="ChEBI" id="CHEBI:58349"/>
    </ligand>
</feature>
<dbReference type="SUPFAM" id="SSF55347">
    <property type="entry name" value="Glyceraldehyde-3-phosphate dehydrogenase-like, C-terminal domain"/>
    <property type="match status" value="1"/>
</dbReference>
<dbReference type="GO" id="GO:0019877">
    <property type="term" value="P:diaminopimelate biosynthetic process"/>
    <property type="evidence" value="ECO:0007669"/>
    <property type="project" value="UniProtKB-UniRule"/>
</dbReference>
<comment type="function">
    <text evidence="15">Catalyzes the NADPH-dependent formation of L-aspartate-semialdehyde (L-ASA) by the reductive dephosphorylation of L-aspartyl-4-phosphate.</text>
</comment>
<comment type="caution">
    <text evidence="15">Lacks conserved residue(s) required for the propagation of feature annotation.</text>
</comment>
<keyword evidence="7 15" id="KW-0028">Amino-acid biosynthesis</keyword>
<evidence type="ECO:0000256" key="1">
    <source>
        <dbReference type="ARBA" id="ARBA00005021"/>
    </source>
</evidence>
<evidence type="ECO:0000313" key="18">
    <source>
        <dbReference type="EMBL" id="NKE69344.1"/>
    </source>
</evidence>
<dbReference type="GO" id="GO:0009089">
    <property type="term" value="P:lysine biosynthetic process via diaminopimelate"/>
    <property type="evidence" value="ECO:0007669"/>
    <property type="project" value="UniProtKB-UniRule"/>
</dbReference>
<keyword evidence="19" id="KW-1185">Reference proteome</keyword>
<keyword evidence="11 15" id="KW-0560">Oxidoreductase</keyword>
<feature type="active site" description="Acyl-thioester intermediate" evidence="15 16">
    <location>
        <position position="134"/>
    </location>
</feature>
<reference evidence="18 19" key="1">
    <citation type="journal article" date="2020" name="Nature">
        <title>Bacterial chemolithoautotrophy via manganese oxidation.</title>
        <authorList>
            <person name="Yu H."/>
            <person name="Leadbetter J.R."/>
        </authorList>
    </citation>
    <scope>NUCLEOTIDE SEQUENCE [LARGE SCALE GENOMIC DNA]</scope>
    <source>
        <strain evidence="18 19">Mn-1</strain>
    </source>
</reference>
<evidence type="ECO:0000313" key="19">
    <source>
        <dbReference type="Proteomes" id="UP000534783"/>
    </source>
</evidence>
<dbReference type="InterPro" id="IPR000534">
    <property type="entry name" value="Semialdehyde_DH_NAD-bd"/>
</dbReference>
<dbReference type="InterPro" id="IPR036291">
    <property type="entry name" value="NAD(P)-bd_dom_sf"/>
</dbReference>
<feature type="binding site" evidence="15">
    <location>
        <position position="161"/>
    </location>
    <ligand>
        <name>substrate</name>
    </ligand>
</feature>
<dbReference type="UniPathway" id="UPA00050">
    <property type="reaction ID" value="UER00463"/>
</dbReference>
<feature type="domain" description="Semialdehyde dehydrogenase NAD-binding" evidence="17">
    <location>
        <begin position="10"/>
        <end position="125"/>
    </location>
</feature>
<dbReference type="PANTHER" id="PTHR46278:SF2">
    <property type="entry name" value="ASPARTATE-SEMIALDEHYDE DEHYDROGENASE"/>
    <property type="match status" value="1"/>
</dbReference>